<gene>
    <name evidence="3" type="ORF">ISN45_Aa05g018810</name>
</gene>
<evidence type="ECO:0000256" key="2">
    <source>
        <dbReference type="SAM" id="SignalP"/>
    </source>
</evidence>
<sequence>MKNSIVLVATAFLCLVAFPTTTVGKYWPKIEGWPNPSEISRNELMVLNTGHSFGYGVSKVWKCTYSNGSAPAISISPSTPIPSTPSTPSKPSPSPPTPKTSPPPPSPSPPPPAPKKSPPPPTPKKSPSPPSTPSLPPPTPKKSPSPPPTPKKSPSPPPTPKKSPSPPTTPKKSPSPPPTPKKSPSPPTPSSLPPPTPKKSPSTPSTPTLPPPTPKKSPSPPPSDDHSPSPINPPPEHHHHHQQDPWKHIESCMRNMGPVGMCRMQMEVSFYTRLFSVSDYCCNLVVNMESECDDVAWGFFNDPFFVPLVRYTCHATC</sequence>
<feature type="chain" id="PRO_5035821287" description="Prolamin-like domain-containing protein" evidence="2">
    <location>
        <begin position="25"/>
        <end position="317"/>
    </location>
</feature>
<name>A0A8T1ZQ61_9BRAS</name>
<keyword evidence="2" id="KW-0732">Signal</keyword>
<comment type="caution">
    <text evidence="3">The sequence shown here is derived from an EMBL/GenBank/DDBJ whole genome shotgun (WGS) entry which is preliminary data.</text>
</comment>
<feature type="signal peptide" evidence="2">
    <location>
        <begin position="1"/>
        <end position="24"/>
    </location>
</feature>
<dbReference type="PANTHER" id="PTHR34785">
    <property type="entry name" value="ECA1 GAMETOGENESIS RELATED FAMILY PROTEIN-RELATED"/>
    <property type="match status" value="1"/>
</dbReference>
<organism evidence="3 4">
    <name type="scientific">Arabidopsis thaliana x Arabidopsis arenosa</name>
    <dbReference type="NCBI Taxonomy" id="1240361"/>
    <lineage>
        <taxon>Eukaryota</taxon>
        <taxon>Viridiplantae</taxon>
        <taxon>Streptophyta</taxon>
        <taxon>Embryophyta</taxon>
        <taxon>Tracheophyta</taxon>
        <taxon>Spermatophyta</taxon>
        <taxon>Magnoliopsida</taxon>
        <taxon>eudicotyledons</taxon>
        <taxon>Gunneridae</taxon>
        <taxon>Pentapetalae</taxon>
        <taxon>rosids</taxon>
        <taxon>malvids</taxon>
        <taxon>Brassicales</taxon>
        <taxon>Brassicaceae</taxon>
        <taxon>Camelineae</taxon>
        <taxon>Arabidopsis</taxon>
    </lineage>
</organism>
<keyword evidence="4" id="KW-1185">Reference proteome</keyword>
<dbReference type="Proteomes" id="UP000694240">
    <property type="component" value="Chromosome 10"/>
</dbReference>
<reference evidence="3 4" key="1">
    <citation type="submission" date="2020-12" db="EMBL/GenBank/DDBJ databases">
        <title>Concerted genomic and epigenomic changes stabilize Arabidopsis allopolyploids.</title>
        <authorList>
            <person name="Chen Z."/>
        </authorList>
    </citation>
    <scope>NUCLEOTIDE SEQUENCE [LARGE SCALE GENOMIC DNA]</scope>
    <source>
        <strain evidence="3">Allo738</strain>
        <tissue evidence="3">Leaf</tissue>
    </source>
</reference>
<dbReference type="PANTHER" id="PTHR34785:SF3">
    <property type="entry name" value="ECA1 GAMETOGENESIS RELATED FAMILY PROTEIN-RELATED"/>
    <property type="match status" value="1"/>
</dbReference>
<dbReference type="EMBL" id="JAEFBK010000010">
    <property type="protein sequence ID" value="KAG7560341.1"/>
    <property type="molecule type" value="Genomic_DNA"/>
</dbReference>
<accession>A0A8T1ZQ61</accession>
<evidence type="ECO:0008006" key="5">
    <source>
        <dbReference type="Google" id="ProtNLM"/>
    </source>
</evidence>
<evidence type="ECO:0000313" key="4">
    <source>
        <dbReference type="Proteomes" id="UP000694240"/>
    </source>
</evidence>
<feature type="region of interest" description="Disordered" evidence="1">
    <location>
        <begin position="76"/>
        <end position="246"/>
    </location>
</feature>
<proteinExistence type="predicted"/>
<dbReference type="AlphaFoldDB" id="A0A8T1ZQ61"/>
<feature type="compositionally biased region" description="Pro residues" evidence="1">
    <location>
        <begin position="79"/>
        <end position="198"/>
    </location>
</feature>
<evidence type="ECO:0000256" key="1">
    <source>
        <dbReference type="SAM" id="MobiDB-lite"/>
    </source>
</evidence>
<feature type="compositionally biased region" description="Pro residues" evidence="1">
    <location>
        <begin position="207"/>
        <end position="222"/>
    </location>
</feature>
<evidence type="ECO:0000313" key="3">
    <source>
        <dbReference type="EMBL" id="KAG7560341.1"/>
    </source>
</evidence>
<protein>
    <recommendedName>
        <fullName evidence="5">Prolamin-like domain-containing protein</fullName>
    </recommendedName>
</protein>